<protein>
    <submittedName>
        <fullName evidence="1">Uncharacterized protein</fullName>
    </submittedName>
</protein>
<dbReference type="Proteomes" id="UP001431429">
    <property type="component" value="Unassembled WGS sequence"/>
</dbReference>
<evidence type="ECO:0000313" key="1">
    <source>
        <dbReference type="EMBL" id="MCM2392599.1"/>
    </source>
</evidence>
<evidence type="ECO:0000313" key="2">
    <source>
        <dbReference type="Proteomes" id="UP001431429"/>
    </source>
</evidence>
<reference evidence="1" key="1">
    <citation type="submission" date="2022-06" db="EMBL/GenBank/DDBJ databases">
        <title>Genome public.</title>
        <authorList>
            <person name="Sun Q."/>
        </authorList>
    </citation>
    <scope>NUCLEOTIDE SEQUENCE</scope>
    <source>
        <strain evidence="1">CWNU-1</strain>
    </source>
</reference>
<organism evidence="1 2">
    <name type="scientific">Streptomyces albipurpureus</name>
    <dbReference type="NCBI Taxonomy" id="2897419"/>
    <lineage>
        <taxon>Bacteria</taxon>
        <taxon>Bacillati</taxon>
        <taxon>Actinomycetota</taxon>
        <taxon>Actinomycetes</taxon>
        <taxon>Kitasatosporales</taxon>
        <taxon>Streptomycetaceae</taxon>
        <taxon>Streptomyces</taxon>
    </lineage>
</organism>
<gene>
    <name evidence="1" type="ORF">NBG84_30675</name>
</gene>
<dbReference type="RefSeq" id="WP_250922925.1">
    <property type="nucleotide sequence ID" value="NZ_JAMQAW010000042.1"/>
</dbReference>
<comment type="caution">
    <text evidence="1">The sequence shown here is derived from an EMBL/GenBank/DDBJ whole genome shotgun (WGS) entry which is preliminary data.</text>
</comment>
<sequence>MTESSFDWFEDLTPERKLERQVLLLALAHPWTGVESDRLRKILHRETTNPIAELVDVTWILKRRGLLNIVPEPDDPDGGPCTYALTPAGTVLAGEILEQARACGRYWRQRQPDLPRTEEIDNTEGKGERTVAWHFHNMVTDSGSLSFATWTRGEHFVRLWSPEAAFCDVLAWMPRRLMSSDSVQEIVGAWGPVGRRIRQYRVFPTPEA</sequence>
<proteinExistence type="predicted"/>
<name>A0ABT0UVI4_9ACTN</name>
<keyword evidence="2" id="KW-1185">Reference proteome</keyword>
<accession>A0ABT0UVI4</accession>
<dbReference type="EMBL" id="JAMQAW010000042">
    <property type="protein sequence ID" value="MCM2392599.1"/>
    <property type="molecule type" value="Genomic_DNA"/>
</dbReference>